<proteinExistence type="predicted"/>
<dbReference type="RefSeq" id="WP_129939296.1">
    <property type="nucleotide sequence ID" value="NZ_CAMIQC010000003.1"/>
</dbReference>
<evidence type="ECO:0000256" key="5">
    <source>
        <dbReference type="SAM" id="MobiDB-lite"/>
    </source>
</evidence>
<evidence type="ECO:0000256" key="2">
    <source>
        <dbReference type="ARBA" id="ARBA00022656"/>
    </source>
</evidence>
<name>A0ABS0U0M5_SERPR</name>
<evidence type="ECO:0000256" key="1">
    <source>
        <dbReference type="ARBA" id="ARBA00004219"/>
    </source>
</evidence>
<evidence type="ECO:0000256" key="4">
    <source>
        <dbReference type="ARBA" id="ARBA00023026"/>
    </source>
</evidence>
<evidence type="ECO:0000259" key="6">
    <source>
        <dbReference type="Pfam" id="PF04829"/>
    </source>
</evidence>
<dbReference type="Proteomes" id="UP000639004">
    <property type="component" value="Unassembled WGS sequence"/>
</dbReference>
<keyword evidence="3" id="KW-1266">Target cell cytoplasm</keyword>
<sequence length="485" mass="49433">MSDGTIIIRDQDKQTQNVSDLSRDVEHANQTLSPIFDKEKEQKRLQQAQLIGEIGNQAMDIARTEGAITATKAAKEKMNNVTDTDRKAAADKLATDKPGEVITAEDINAQIYQTAYNQAFSESGYGTGGKVQQGMQAAVAAVQGLAGGDLQAAIAGGAAPYLAEQIHRLAPNEESRIIAHAVVAGALAELQGQSVAAGAAGAATAALGTKAIAEAMFGTSDFSKMSEEQRQTVSALATLAGGLAGGLASGDTAGAVTGGQSGKNTSENNDQNITLPPGLMSYGQGATTLQASMMNEGKSFDEIQAAMSHYAKGDMPEGADIAKVIVNGYADGAMIAGAIYLGPAASIGKVAVSSVLSGGANAAYQWYDMNQPGHETKTYDYWSTTAAAVTGGLAPGRGIPANIGIAIGGTIFTDGADPVSVGAAAGGALVGGGFGKYAPEGVKTILGDDKIPGYVYDFIGGMSSEFTSGFIKDVSKPADEKENKK</sequence>
<keyword evidence="2" id="KW-0800">Toxin</keyword>
<evidence type="ECO:0000313" key="7">
    <source>
        <dbReference type="EMBL" id="MBI6183131.1"/>
    </source>
</evidence>
<reference evidence="7 8" key="1">
    <citation type="submission" date="2020-12" db="EMBL/GenBank/DDBJ databases">
        <title>Enhanced detection system for hospital associated transmission using whole genome sequencing surveillance.</title>
        <authorList>
            <person name="Harrison L.H."/>
            <person name="Van Tyne D."/>
            <person name="Marsh J.W."/>
            <person name="Griffith M.P."/>
            <person name="Snyder D.J."/>
            <person name="Cooper V.S."/>
            <person name="Mustapha M."/>
        </authorList>
    </citation>
    <scope>NUCLEOTIDE SEQUENCE [LARGE SCALE GENOMIC DNA]</scope>
    <source>
        <strain evidence="7 8">SER00238</strain>
    </source>
</reference>
<evidence type="ECO:0000313" key="8">
    <source>
        <dbReference type="Proteomes" id="UP000639004"/>
    </source>
</evidence>
<comment type="caution">
    <text evidence="7">The sequence shown here is derived from an EMBL/GenBank/DDBJ whole genome shotgun (WGS) entry which is preliminary data.</text>
</comment>
<accession>A0ABS0U0M5</accession>
<dbReference type="InterPro" id="IPR006914">
    <property type="entry name" value="VENN_dom"/>
</dbReference>
<protein>
    <submittedName>
        <fullName evidence="7">VENN motif pre-toxin domain-containing protein</fullName>
    </submittedName>
</protein>
<feature type="domain" description="VENN motif-containing" evidence="6">
    <location>
        <begin position="223"/>
        <end position="269"/>
    </location>
</feature>
<keyword evidence="4" id="KW-0843">Virulence</keyword>
<dbReference type="EMBL" id="JAEHSL010000027">
    <property type="protein sequence ID" value="MBI6183131.1"/>
    <property type="molecule type" value="Genomic_DNA"/>
</dbReference>
<dbReference type="Pfam" id="PF04829">
    <property type="entry name" value="PT-VENN"/>
    <property type="match status" value="1"/>
</dbReference>
<comment type="subcellular location">
    <subcellularLocation>
        <location evidence="1">Target cell</location>
        <location evidence="1">Target cell cytoplasm</location>
    </subcellularLocation>
</comment>
<gene>
    <name evidence="7" type="ORF">JEQ07_22375</name>
</gene>
<organism evidence="7 8">
    <name type="scientific">Serratia proteamaculans</name>
    <dbReference type="NCBI Taxonomy" id="28151"/>
    <lineage>
        <taxon>Bacteria</taxon>
        <taxon>Pseudomonadati</taxon>
        <taxon>Pseudomonadota</taxon>
        <taxon>Gammaproteobacteria</taxon>
        <taxon>Enterobacterales</taxon>
        <taxon>Yersiniaceae</taxon>
        <taxon>Serratia</taxon>
    </lineage>
</organism>
<keyword evidence="8" id="KW-1185">Reference proteome</keyword>
<evidence type="ECO:0000256" key="3">
    <source>
        <dbReference type="ARBA" id="ARBA00022913"/>
    </source>
</evidence>
<feature type="region of interest" description="Disordered" evidence="5">
    <location>
        <begin position="1"/>
        <end position="22"/>
    </location>
</feature>